<gene>
    <name evidence="1" type="ORF">SAMN05444484_101243</name>
</gene>
<name>A0A1M6XQV3_9FLAO</name>
<keyword evidence="2" id="KW-1185">Reference proteome</keyword>
<dbReference type="AlphaFoldDB" id="A0A1M6XQV3"/>
<dbReference type="OrthoDB" id="1495571at2"/>
<dbReference type="EMBL" id="FRBT01000001">
    <property type="protein sequence ID" value="SHL08316.1"/>
    <property type="molecule type" value="Genomic_DNA"/>
</dbReference>
<reference evidence="2" key="1">
    <citation type="submission" date="2016-11" db="EMBL/GenBank/DDBJ databases">
        <authorList>
            <person name="Varghese N."/>
            <person name="Submissions S."/>
        </authorList>
    </citation>
    <scope>NUCLEOTIDE SEQUENCE [LARGE SCALE GENOMIC DNA]</scope>
    <source>
        <strain evidence="2">DSM 24724</strain>
    </source>
</reference>
<dbReference type="STRING" id="946677.SAMN05444484_101243"/>
<proteinExistence type="predicted"/>
<organism evidence="1 2">
    <name type="scientific">Flavobacterium chilense</name>
    <dbReference type="NCBI Taxonomy" id="946677"/>
    <lineage>
        <taxon>Bacteria</taxon>
        <taxon>Pseudomonadati</taxon>
        <taxon>Bacteroidota</taxon>
        <taxon>Flavobacteriia</taxon>
        <taxon>Flavobacteriales</taxon>
        <taxon>Flavobacteriaceae</taxon>
        <taxon>Flavobacterium</taxon>
    </lineage>
</organism>
<accession>A0A1M6XQV3</accession>
<dbReference type="RefSeq" id="WP_068843550.1">
    <property type="nucleotide sequence ID" value="NZ_FRBT01000001.1"/>
</dbReference>
<protein>
    <submittedName>
        <fullName evidence="1">Uncharacterized protein</fullName>
    </submittedName>
</protein>
<evidence type="ECO:0000313" key="2">
    <source>
        <dbReference type="Proteomes" id="UP000184028"/>
    </source>
</evidence>
<sequence>MNNKDKMLQLVLSDDKLSSFYEYNPDEFPTIQDALNAENPIVAAVAKIILGVGGNSDKGVFKETYNEVVNYLNQNIL</sequence>
<dbReference type="Proteomes" id="UP000184028">
    <property type="component" value="Unassembled WGS sequence"/>
</dbReference>
<evidence type="ECO:0000313" key="1">
    <source>
        <dbReference type="EMBL" id="SHL08316.1"/>
    </source>
</evidence>